<proteinExistence type="predicted"/>
<dbReference type="eggNOG" id="KOG1558">
    <property type="taxonomic scope" value="Eukaryota"/>
</dbReference>
<keyword evidence="3 5" id="KW-1133">Transmembrane helix</keyword>
<dbReference type="InterPro" id="IPR003689">
    <property type="entry name" value="ZIP"/>
</dbReference>
<reference evidence="7 9" key="2">
    <citation type="submission" date="2019-12" db="EMBL/GenBank/DDBJ databases">
        <title>Chromosome-level assembly of the Caenorhabditis remanei genome.</title>
        <authorList>
            <person name="Teterina A.A."/>
            <person name="Willis J.H."/>
            <person name="Phillips P.C."/>
        </authorList>
    </citation>
    <scope>NUCLEOTIDE SEQUENCE [LARGE SCALE GENOMIC DNA]</scope>
    <source>
        <strain evidence="7 9">PX506</strain>
        <tissue evidence="7">Whole organism</tissue>
    </source>
</reference>
<sequence>MNETWLKLVLMFAMFTLTVVVGLSPLKLLHKLRHEAATAQSSSKHKHVSLILCLLTCFSGGVFLATCFLHLFPELRENLEKLHDKKAMNTTYPVGELLSCLGFFLIFLLEEVVIMMIPSFAHGHGHGGHGHGHDHHHHETTPPIASKSIEAGGGCCMVETVEEVKEKEHDIVADEKTALTLMSKRAISEEKEGEGHCQTHCPLTVHERRGSNECTANATHTFAPVAFAEPERCETNCDEHDEDPPILMKSRPHAHSHGVRSITFVLALGIHSIIEGLAFGVQDGYDTIVALFLSLMVHKLIVAFSVGIQLFRTHAHQIRWVIISIFILASMTPLGALIGVAVTSAAEDALWKDWTVTILQGLAVGTFIYVTFFEVLLHERDNEHPNLLKLFVMFVGFALIGGIRLFEGEHGHSHNDNHHTSFENGSLIPDVHGH</sequence>
<reference evidence="6" key="1">
    <citation type="submission" date="2007-07" db="EMBL/GenBank/DDBJ databases">
        <title>PCAP assembly of the Caenorhabditis remanei genome.</title>
        <authorList>
            <consortium name="The Caenorhabditis remanei Sequencing Consortium"/>
            <person name="Wilson R.K."/>
        </authorList>
    </citation>
    <scope>NUCLEOTIDE SEQUENCE [LARGE SCALE GENOMIC DNA]</scope>
    <source>
        <strain evidence="6">PB4641</strain>
    </source>
</reference>
<dbReference type="EMBL" id="WUAV01000001">
    <property type="protein sequence ID" value="KAF1769496.1"/>
    <property type="molecule type" value="Genomic_DNA"/>
</dbReference>
<dbReference type="Pfam" id="PF02535">
    <property type="entry name" value="Zip"/>
    <property type="match status" value="1"/>
</dbReference>
<dbReference type="Proteomes" id="UP000008281">
    <property type="component" value="Unassembled WGS sequence"/>
</dbReference>
<feature type="transmembrane region" description="Helical" evidence="5">
    <location>
        <begin position="6"/>
        <end position="29"/>
    </location>
</feature>
<evidence type="ECO:0000256" key="4">
    <source>
        <dbReference type="ARBA" id="ARBA00023136"/>
    </source>
</evidence>
<dbReference type="RefSeq" id="XP_003111426.1">
    <property type="nucleotide sequence ID" value="XM_003111378.1"/>
</dbReference>
<evidence type="ECO:0000256" key="3">
    <source>
        <dbReference type="ARBA" id="ARBA00022989"/>
    </source>
</evidence>
<keyword evidence="2 5" id="KW-0812">Transmembrane</keyword>
<evidence type="ECO:0000313" key="7">
    <source>
        <dbReference type="EMBL" id="KAF1769496.1"/>
    </source>
</evidence>
<evidence type="ECO:0000313" key="8">
    <source>
        <dbReference type="Proteomes" id="UP000008281"/>
    </source>
</evidence>
<name>E3LXC3_CAERE</name>
<keyword evidence="8" id="KW-1185">Reference proteome</keyword>
<dbReference type="GO" id="GO:0005385">
    <property type="term" value="F:zinc ion transmembrane transporter activity"/>
    <property type="evidence" value="ECO:0007669"/>
    <property type="project" value="TreeGrafter"/>
</dbReference>
<dbReference type="AlphaFoldDB" id="E3LXC3"/>
<dbReference type="CTD" id="9801977"/>
<evidence type="ECO:0000313" key="9">
    <source>
        <dbReference type="Proteomes" id="UP000483820"/>
    </source>
</evidence>
<keyword evidence="4 5" id="KW-0472">Membrane</keyword>
<dbReference type="STRING" id="31234.E3LXC3"/>
<feature type="transmembrane region" description="Helical" evidence="5">
    <location>
        <begin position="320"/>
        <end position="342"/>
    </location>
</feature>
<evidence type="ECO:0000313" key="6">
    <source>
        <dbReference type="EMBL" id="EFO84926.1"/>
    </source>
</evidence>
<dbReference type="PANTHER" id="PTHR11040">
    <property type="entry name" value="ZINC/IRON TRANSPORTER"/>
    <property type="match status" value="1"/>
</dbReference>
<dbReference type="Proteomes" id="UP000483820">
    <property type="component" value="Chromosome I"/>
</dbReference>
<feature type="transmembrane region" description="Helical" evidence="5">
    <location>
        <begin position="92"/>
        <end position="109"/>
    </location>
</feature>
<evidence type="ECO:0000256" key="2">
    <source>
        <dbReference type="ARBA" id="ARBA00022692"/>
    </source>
</evidence>
<feature type="transmembrane region" description="Helical" evidence="5">
    <location>
        <begin position="258"/>
        <end position="281"/>
    </location>
</feature>
<dbReference type="OrthoDB" id="448280at2759"/>
<dbReference type="FunCoup" id="E3LXC3">
    <property type="interactions" value="59"/>
</dbReference>
<comment type="subcellular location">
    <subcellularLocation>
        <location evidence="1">Membrane</location>
        <topology evidence="1">Multi-pass membrane protein</topology>
    </subcellularLocation>
</comment>
<dbReference type="EMBL" id="DS268418">
    <property type="protein sequence ID" value="EFO84926.1"/>
    <property type="molecule type" value="Genomic_DNA"/>
</dbReference>
<protein>
    <submittedName>
        <fullName evidence="6">Uncharacterized protein</fullName>
    </submittedName>
</protein>
<accession>E3LXC3</accession>
<gene>
    <name evidence="6" type="ORF">CRE_03832</name>
    <name evidence="7" type="ORF">GCK72_001313</name>
</gene>
<dbReference type="GeneID" id="9801977"/>
<dbReference type="KEGG" id="crq:GCK72_001313"/>
<feature type="transmembrane region" description="Helical" evidence="5">
    <location>
        <begin position="50"/>
        <end position="72"/>
    </location>
</feature>
<dbReference type="HOGENOM" id="CLU_040462_1_1_1"/>
<evidence type="ECO:0000256" key="5">
    <source>
        <dbReference type="SAM" id="Phobius"/>
    </source>
</evidence>
<dbReference type="GO" id="GO:0005886">
    <property type="term" value="C:plasma membrane"/>
    <property type="evidence" value="ECO:0007669"/>
    <property type="project" value="TreeGrafter"/>
</dbReference>
<organism evidence="8">
    <name type="scientific">Caenorhabditis remanei</name>
    <name type="common">Caenorhabditis vulgaris</name>
    <dbReference type="NCBI Taxonomy" id="31234"/>
    <lineage>
        <taxon>Eukaryota</taxon>
        <taxon>Metazoa</taxon>
        <taxon>Ecdysozoa</taxon>
        <taxon>Nematoda</taxon>
        <taxon>Chromadorea</taxon>
        <taxon>Rhabditida</taxon>
        <taxon>Rhabditina</taxon>
        <taxon>Rhabditomorpha</taxon>
        <taxon>Rhabditoidea</taxon>
        <taxon>Rhabditidae</taxon>
        <taxon>Peloderinae</taxon>
        <taxon>Caenorhabditis</taxon>
    </lineage>
</organism>
<dbReference type="PANTHER" id="PTHR11040:SF219">
    <property type="entry name" value="ZRT (ZRT), IRT- (IRT-) LIKE PROTEIN TRANSPORTER"/>
    <property type="match status" value="1"/>
</dbReference>
<feature type="transmembrane region" description="Helical" evidence="5">
    <location>
        <begin position="387"/>
        <end position="406"/>
    </location>
</feature>
<feature type="transmembrane region" description="Helical" evidence="5">
    <location>
        <begin position="287"/>
        <end position="308"/>
    </location>
</feature>
<feature type="transmembrane region" description="Helical" evidence="5">
    <location>
        <begin position="354"/>
        <end position="375"/>
    </location>
</feature>
<evidence type="ECO:0000256" key="1">
    <source>
        <dbReference type="ARBA" id="ARBA00004141"/>
    </source>
</evidence>